<dbReference type="Gene3D" id="3.30.700.10">
    <property type="entry name" value="Glycoprotein, Type 4 Pilin"/>
    <property type="match status" value="1"/>
</dbReference>
<evidence type="ECO:0000256" key="1">
    <source>
        <dbReference type="ARBA" id="ARBA00004167"/>
    </source>
</evidence>
<gene>
    <name evidence="6" type="ORF">COV91_05195</name>
</gene>
<dbReference type="PRINTS" id="PR00885">
    <property type="entry name" value="BCTERIALGSPH"/>
</dbReference>
<comment type="subcellular location">
    <subcellularLocation>
        <location evidence="1">Membrane</location>
        <topology evidence="1">Single-pass membrane protein</topology>
    </subcellularLocation>
</comment>
<dbReference type="InterPro" id="IPR012902">
    <property type="entry name" value="N_methyl_site"/>
</dbReference>
<evidence type="ECO:0000313" key="7">
    <source>
        <dbReference type="Proteomes" id="UP000229342"/>
    </source>
</evidence>
<evidence type="ECO:0000256" key="5">
    <source>
        <dbReference type="ARBA" id="ARBA00023136"/>
    </source>
</evidence>
<evidence type="ECO:0000256" key="3">
    <source>
        <dbReference type="ARBA" id="ARBA00022692"/>
    </source>
</evidence>
<organism evidence="6 7">
    <name type="scientific">Candidatus Taylorbacteria bacterium CG11_big_fil_rev_8_21_14_0_20_46_11</name>
    <dbReference type="NCBI Taxonomy" id="1975025"/>
    <lineage>
        <taxon>Bacteria</taxon>
        <taxon>Candidatus Tayloriibacteriota</taxon>
    </lineage>
</organism>
<dbReference type="Proteomes" id="UP000229342">
    <property type="component" value="Unassembled WGS sequence"/>
</dbReference>
<dbReference type="NCBIfam" id="TIGR02532">
    <property type="entry name" value="IV_pilin_GFxxxE"/>
    <property type="match status" value="1"/>
</dbReference>
<keyword evidence="3" id="KW-0812">Transmembrane</keyword>
<dbReference type="GO" id="GO:0015627">
    <property type="term" value="C:type II protein secretion system complex"/>
    <property type="evidence" value="ECO:0007669"/>
    <property type="project" value="InterPro"/>
</dbReference>
<comment type="caution">
    <text evidence="6">The sequence shown here is derived from an EMBL/GenBank/DDBJ whole genome shotgun (WGS) entry which is preliminary data.</text>
</comment>
<protein>
    <recommendedName>
        <fullName evidence="8">Type II secretion system protein GspG C-terminal domain-containing protein</fullName>
    </recommendedName>
</protein>
<dbReference type="InterPro" id="IPR045584">
    <property type="entry name" value="Pilin-like"/>
</dbReference>
<evidence type="ECO:0000256" key="2">
    <source>
        <dbReference type="ARBA" id="ARBA00022481"/>
    </source>
</evidence>
<dbReference type="GO" id="GO:0016020">
    <property type="term" value="C:membrane"/>
    <property type="evidence" value="ECO:0007669"/>
    <property type="project" value="UniProtKB-SubCell"/>
</dbReference>
<name>A0A2H0KCW3_9BACT</name>
<dbReference type="PANTHER" id="PTHR30093:SF44">
    <property type="entry name" value="TYPE II SECRETION SYSTEM CORE PROTEIN G"/>
    <property type="match status" value="1"/>
</dbReference>
<sequence>MRNTKRGFTLIELLVVIAIIGLLSTIVFASLGGARSRARVANVQGSMRTVLTTLVLCRDDGGKISIDGTTEATDGAIPAANKGLCFGSVIVPVSNVWPTLPSGGNPAWAYSAMTGNQTDVFTFTATGDGKTITCSSGGGCITTTP</sequence>
<keyword evidence="2" id="KW-0488">Methylation</keyword>
<accession>A0A2H0KCW3</accession>
<reference evidence="6 7" key="1">
    <citation type="submission" date="2017-09" db="EMBL/GenBank/DDBJ databases">
        <title>Depth-based differentiation of microbial function through sediment-hosted aquifers and enrichment of novel symbionts in the deep terrestrial subsurface.</title>
        <authorList>
            <person name="Probst A.J."/>
            <person name="Ladd B."/>
            <person name="Jarett J.K."/>
            <person name="Geller-Mcgrath D.E."/>
            <person name="Sieber C.M."/>
            <person name="Emerson J.B."/>
            <person name="Anantharaman K."/>
            <person name="Thomas B.C."/>
            <person name="Malmstrom R."/>
            <person name="Stieglmeier M."/>
            <person name="Klingl A."/>
            <person name="Woyke T."/>
            <person name="Ryan C.M."/>
            <person name="Banfield J.F."/>
        </authorList>
    </citation>
    <scope>NUCLEOTIDE SEQUENCE [LARGE SCALE GENOMIC DNA]</scope>
    <source>
        <strain evidence="6">CG11_big_fil_rev_8_21_14_0_20_46_11</strain>
    </source>
</reference>
<keyword evidence="5" id="KW-0472">Membrane</keyword>
<proteinExistence type="predicted"/>
<dbReference type="PANTHER" id="PTHR30093">
    <property type="entry name" value="GENERAL SECRETION PATHWAY PROTEIN G"/>
    <property type="match status" value="1"/>
</dbReference>
<dbReference type="SUPFAM" id="SSF54523">
    <property type="entry name" value="Pili subunits"/>
    <property type="match status" value="1"/>
</dbReference>
<keyword evidence="4" id="KW-1133">Transmembrane helix</keyword>
<evidence type="ECO:0008006" key="8">
    <source>
        <dbReference type="Google" id="ProtNLM"/>
    </source>
</evidence>
<dbReference type="Pfam" id="PF07963">
    <property type="entry name" value="N_methyl"/>
    <property type="match status" value="1"/>
</dbReference>
<dbReference type="AlphaFoldDB" id="A0A2H0KCW3"/>
<dbReference type="GO" id="GO:0015628">
    <property type="term" value="P:protein secretion by the type II secretion system"/>
    <property type="evidence" value="ECO:0007669"/>
    <property type="project" value="InterPro"/>
</dbReference>
<dbReference type="EMBL" id="PCVG01000069">
    <property type="protein sequence ID" value="PIQ68224.1"/>
    <property type="molecule type" value="Genomic_DNA"/>
</dbReference>
<evidence type="ECO:0000256" key="4">
    <source>
        <dbReference type="ARBA" id="ARBA00022989"/>
    </source>
</evidence>
<evidence type="ECO:0000313" key="6">
    <source>
        <dbReference type="EMBL" id="PIQ68224.1"/>
    </source>
</evidence>
<dbReference type="InterPro" id="IPR002416">
    <property type="entry name" value="T2SS_protein-GspH"/>
</dbReference>
<dbReference type="PROSITE" id="PS00409">
    <property type="entry name" value="PROKAR_NTER_METHYL"/>
    <property type="match status" value="1"/>
</dbReference>